<name>A0A9X9XF46_9PROT</name>
<accession>A0A9X9XF46</accession>
<evidence type="ECO:0000256" key="13">
    <source>
        <dbReference type="ARBA" id="ARBA00047654"/>
    </source>
</evidence>
<dbReference type="InterPro" id="IPR050087">
    <property type="entry name" value="AON_synthase_class-II"/>
</dbReference>
<keyword evidence="6 15" id="KW-0808">Transferase</keyword>
<evidence type="ECO:0000313" key="17">
    <source>
        <dbReference type="EMBL" id="MBR0682332.1"/>
    </source>
</evidence>
<protein>
    <recommendedName>
        <fullName evidence="5 15">5-aminolevulinate synthase</fullName>
        <ecNumber evidence="5 15">2.3.1.37</ecNumber>
    </recommendedName>
    <alternativeName>
        <fullName evidence="10 15">5-aminolevulinic acid synthase</fullName>
    </alternativeName>
    <alternativeName>
        <fullName evidence="11 15">Delta-ALA synthase</fullName>
    </alternativeName>
    <alternativeName>
        <fullName evidence="12 15">Delta-aminolevulinate synthase</fullName>
    </alternativeName>
</protein>
<evidence type="ECO:0000256" key="1">
    <source>
        <dbReference type="ARBA" id="ARBA00001933"/>
    </source>
</evidence>
<gene>
    <name evidence="17" type="primary">hemA</name>
    <name evidence="17" type="ORF">GXW74_17710</name>
</gene>
<dbReference type="PANTHER" id="PTHR13693">
    <property type="entry name" value="CLASS II AMINOTRANSFERASE/8-AMINO-7-OXONONANOATE SYNTHASE"/>
    <property type="match status" value="1"/>
</dbReference>
<evidence type="ECO:0000256" key="11">
    <source>
        <dbReference type="ARBA" id="ARBA00031945"/>
    </source>
</evidence>
<evidence type="ECO:0000256" key="14">
    <source>
        <dbReference type="RuleBase" id="RU003693"/>
    </source>
</evidence>
<keyword evidence="9 15" id="KW-0012">Acyltransferase</keyword>
<evidence type="ECO:0000256" key="5">
    <source>
        <dbReference type="ARBA" id="ARBA00013257"/>
    </source>
</evidence>
<dbReference type="GO" id="GO:0006782">
    <property type="term" value="P:protoporphyrinogen IX biosynthetic process"/>
    <property type="evidence" value="ECO:0007669"/>
    <property type="project" value="UniProtKB-UniRule"/>
</dbReference>
<dbReference type="GO" id="GO:0003870">
    <property type="term" value="F:5-aminolevulinate synthase activity"/>
    <property type="evidence" value="ECO:0007669"/>
    <property type="project" value="UniProtKB-EC"/>
</dbReference>
<dbReference type="Gene3D" id="3.90.1150.10">
    <property type="entry name" value="Aspartate Aminotransferase, domain 1"/>
    <property type="match status" value="1"/>
</dbReference>
<comment type="pathway">
    <text evidence="2 15">Porphyrin-containing compound metabolism; protoporphyrin-IX biosynthesis; 5-aminolevulinate from glycine: step 1/1.</text>
</comment>
<keyword evidence="7 14" id="KW-0663">Pyridoxal phosphate</keyword>
<comment type="similarity">
    <text evidence="3 14">Belongs to the class-II pyridoxal-phosphate-dependent aminotransferase family.</text>
</comment>
<dbReference type="EMBL" id="JAAEDL010000018">
    <property type="protein sequence ID" value="MBR0682332.1"/>
    <property type="molecule type" value="Genomic_DNA"/>
</dbReference>
<dbReference type="CDD" id="cd06454">
    <property type="entry name" value="KBL_like"/>
    <property type="match status" value="1"/>
</dbReference>
<evidence type="ECO:0000256" key="2">
    <source>
        <dbReference type="ARBA" id="ARBA00005029"/>
    </source>
</evidence>
<evidence type="ECO:0000256" key="6">
    <source>
        <dbReference type="ARBA" id="ARBA00022679"/>
    </source>
</evidence>
<comment type="subunit">
    <text evidence="4">Homodimer.</text>
</comment>
<evidence type="ECO:0000256" key="10">
    <source>
        <dbReference type="ARBA" id="ARBA00031691"/>
    </source>
</evidence>
<evidence type="ECO:0000256" key="12">
    <source>
        <dbReference type="ARBA" id="ARBA00032773"/>
    </source>
</evidence>
<dbReference type="FunFam" id="3.40.640.10:FF:000006">
    <property type="entry name" value="5-aminolevulinate synthase, mitochondrial"/>
    <property type="match status" value="1"/>
</dbReference>
<dbReference type="InterPro" id="IPR010961">
    <property type="entry name" value="4pyrrol_synth_NH2levulA_synth"/>
</dbReference>
<evidence type="ECO:0000256" key="8">
    <source>
        <dbReference type="ARBA" id="ARBA00023133"/>
    </source>
</evidence>
<dbReference type="Pfam" id="PF00155">
    <property type="entry name" value="Aminotran_1_2"/>
    <property type="match status" value="1"/>
</dbReference>
<comment type="caution">
    <text evidence="17">The sequence shown here is derived from an EMBL/GenBank/DDBJ whole genome shotgun (WGS) entry which is preliminary data.</text>
</comment>
<dbReference type="AlphaFoldDB" id="A0A9X9XF46"/>
<dbReference type="PANTHER" id="PTHR13693:SF102">
    <property type="entry name" value="2-AMINO-3-KETOBUTYRATE COENZYME A LIGASE, MITOCHONDRIAL"/>
    <property type="match status" value="1"/>
</dbReference>
<evidence type="ECO:0000313" key="18">
    <source>
        <dbReference type="Proteomes" id="UP001138709"/>
    </source>
</evidence>
<dbReference type="GO" id="GO:0030170">
    <property type="term" value="F:pyridoxal phosphate binding"/>
    <property type="evidence" value="ECO:0007669"/>
    <property type="project" value="UniProtKB-UniRule"/>
</dbReference>
<comment type="catalytic activity">
    <reaction evidence="13 15">
        <text>succinyl-CoA + glycine + H(+) = 5-aminolevulinate + CO2 + CoA</text>
        <dbReference type="Rhea" id="RHEA:12921"/>
        <dbReference type="ChEBI" id="CHEBI:15378"/>
        <dbReference type="ChEBI" id="CHEBI:16526"/>
        <dbReference type="ChEBI" id="CHEBI:57287"/>
        <dbReference type="ChEBI" id="CHEBI:57292"/>
        <dbReference type="ChEBI" id="CHEBI:57305"/>
        <dbReference type="ChEBI" id="CHEBI:356416"/>
        <dbReference type="EC" id="2.3.1.37"/>
    </reaction>
</comment>
<keyword evidence="18" id="KW-1185">Reference proteome</keyword>
<reference evidence="17" key="2">
    <citation type="journal article" date="2021" name="Syst. Appl. Microbiol.">
        <title>Roseomonas hellenica sp. nov., isolated from roots of wild-growing Alkanna tinctoria.</title>
        <authorList>
            <person name="Rat A."/>
            <person name="Naranjo H.D."/>
            <person name="Lebbe L."/>
            <person name="Cnockaert M."/>
            <person name="Krigas N."/>
            <person name="Grigoriadou K."/>
            <person name="Maloupa E."/>
            <person name="Willems A."/>
        </authorList>
    </citation>
    <scope>NUCLEOTIDE SEQUENCE</scope>
    <source>
        <strain evidence="17">LMG 31228</strain>
    </source>
</reference>
<dbReference type="EC" id="2.3.1.37" evidence="5 15"/>
<proteinExistence type="inferred from homology"/>
<reference evidence="17" key="1">
    <citation type="submission" date="2020-01" db="EMBL/GenBank/DDBJ databases">
        <authorList>
            <person name="Rat A."/>
        </authorList>
    </citation>
    <scope>NUCLEOTIDE SEQUENCE</scope>
    <source>
        <strain evidence="17">LMG 31228</strain>
    </source>
</reference>
<evidence type="ECO:0000256" key="3">
    <source>
        <dbReference type="ARBA" id="ARBA00008392"/>
    </source>
</evidence>
<organism evidence="17 18">
    <name type="scientific">Neoroseomonas eburnea</name>
    <dbReference type="NCBI Taxonomy" id="1346889"/>
    <lineage>
        <taxon>Bacteria</taxon>
        <taxon>Pseudomonadati</taxon>
        <taxon>Pseudomonadota</taxon>
        <taxon>Alphaproteobacteria</taxon>
        <taxon>Acetobacterales</taxon>
        <taxon>Acetobacteraceae</taxon>
        <taxon>Neoroseomonas</taxon>
    </lineage>
</organism>
<dbReference type="InterPro" id="IPR015421">
    <property type="entry name" value="PyrdxlP-dep_Trfase_major"/>
</dbReference>
<dbReference type="RefSeq" id="WP_211847868.1">
    <property type="nucleotide sequence ID" value="NZ_JAAEDL010000018.1"/>
</dbReference>
<keyword evidence="8 15" id="KW-0350">Heme biosynthesis</keyword>
<feature type="domain" description="Aminotransferase class I/classII large" evidence="16">
    <location>
        <begin position="46"/>
        <end position="390"/>
    </location>
</feature>
<dbReference type="NCBIfam" id="TIGR01821">
    <property type="entry name" value="5aminolev_synth"/>
    <property type="match status" value="1"/>
</dbReference>
<evidence type="ECO:0000256" key="4">
    <source>
        <dbReference type="ARBA" id="ARBA00011738"/>
    </source>
</evidence>
<evidence type="ECO:0000259" key="16">
    <source>
        <dbReference type="Pfam" id="PF00155"/>
    </source>
</evidence>
<dbReference type="InterPro" id="IPR001917">
    <property type="entry name" value="Aminotrans_II_pyridoxalP_BS"/>
</dbReference>
<dbReference type="InterPro" id="IPR004839">
    <property type="entry name" value="Aminotransferase_I/II_large"/>
</dbReference>
<dbReference type="InterPro" id="IPR015424">
    <property type="entry name" value="PyrdxlP-dep_Trfase"/>
</dbReference>
<dbReference type="PROSITE" id="PS00599">
    <property type="entry name" value="AA_TRANSFER_CLASS_2"/>
    <property type="match status" value="1"/>
</dbReference>
<evidence type="ECO:0000256" key="9">
    <source>
        <dbReference type="ARBA" id="ARBA00023315"/>
    </source>
</evidence>
<dbReference type="Gene3D" id="3.40.640.10">
    <property type="entry name" value="Type I PLP-dependent aspartate aminotransferase-like (Major domain)"/>
    <property type="match status" value="1"/>
</dbReference>
<evidence type="ECO:0000256" key="15">
    <source>
        <dbReference type="RuleBase" id="RU910713"/>
    </source>
</evidence>
<dbReference type="InterPro" id="IPR015422">
    <property type="entry name" value="PyrdxlP-dep_Trfase_small"/>
</dbReference>
<dbReference type="Proteomes" id="UP001138709">
    <property type="component" value="Unassembled WGS sequence"/>
</dbReference>
<comment type="cofactor">
    <cofactor evidence="1 14">
        <name>pyridoxal 5'-phosphate</name>
        <dbReference type="ChEBI" id="CHEBI:597326"/>
    </cofactor>
</comment>
<sequence length="403" mass="43600">MDYEAYFRARIDDLRREGRYRVFADIERCAGGFPRAMRHLGGQLREVTVWCSNDYLGMGQHPKVLAAMHAALDRYGAGAGGTRNISGTNHEHVLLERDLAALHGTEAALLFNSGYMSNWASLSTLASRIPGCVIVSDEMNHASMIEGMRHSRADRRVFRHNDVADLRRLLAELDPALPKLVAFESVYSMDGDIAPIADICDVADAHGAMTYCDEVHGVGLYGPTGGGITERDGVAHRLTVIEGTLAKAFGVIGGYIAGSAAMVDFVRSFASGFIFSTALPPAVAAGARAAIAHLRESGAERDRLHERAATLRSRLDAIGVPHLPNTSHIVPVMVGDAVLCKTVSDLLLDEHGIYVQPINYPTVPRGTERLRITPSPVHSDADIDRLVAALGDVWARFSLKRAA</sequence>
<dbReference type="SUPFAM" id="SSF53383">
    <property type="entry name" value="PLP-dependent transferases"/>
    <property type="match status" value="1"/>
</dbReference>
<evidence type="ECO:0000256" key="7">
    <source>
        <dbReference type="ARBA" id="ARBA00022898"/>
    </source>
</evidence>